<keyword evidence="4" id="KW-1185">Reference proteome</keyword>
<organism evidence="3 4">
    <name type="scientific">Oceanococcus atlanticus</name>
    <dbReference type="NCBI Taxonomy" id="1317117"/>
    <lineage>
        <taxon>Bacteria</taxon>
        <taxon>Pseudomonadati</taxon>
        <taxon>Pseudomonadota</taxon>
        <taxon>Gammaproteobacteria</taxon>
        <taxon>Chromatiales</taxon>
        <taxon>Oceanococcaceae</taxon>
        <taxon>Oceanococcus</taxon>
    </lineage>
</organism>
<feature type="compositionally biased region" description="Polar residues" evidence="1">
    <location>
        <begin position="231"/>
        <end position="244"/>
    </location>
</feature>
<sequence length="486" mass="54872">MFSNIYRLLPALLLATLSTAANAFYVKATEQTLKNGFKESPSCPIRYEDWGFNDRRSTPFLREGTYYIHSDAARSHAILTWFYDGADAIYEDSGTMETLQRCLANGECGLKKNSRLAKAMMHKGWGKSWSKRDHKRFFKYFSDPPPDAAIAMATKGLGRCFGDHPAQNNLEGAGFAQRNLSTQDCAFVSQRLQALPGDDYELFKLYYKSEVHCGAQAIVPTVLLGDVETQQAAAPTKPQTSTAATAKPRSARERTADLNGCQIAYGLVYAGTNNSQMSRIPDDGLIWAMQYEQARIKDEPCPPMPAALSRWVQVQDLALFEAAPDPFVFYRANLPRKNASLNQWSDYVRTVMAHYSNPQNAHYAVPHEQCSAFTTWLNGESRRLGASGANDQRFLFEIVRYAPNHASQAVCAQAPAVMIHRFFRDQKIAAQKQAEAQRVFEQEQRRKQAAEAKFQDLLRWKPSYQPPPSAPRCYRRDDLTEVCFYN</sequence>
<gene>
    <name evidence="3" type="ORF">ATO7_09312</name>
</gene>
<dbReference type="Proteomes" id="UP000192342">
    <property type="component" value="Unassembled WGS sequence"/>
</dbReference>
<evidence type="ECO:0000256" key="1">
    <source>
        <dbReference type="SAM" id="MobiDB-lite"/>
    </source>
</evidence>
<name>A0A1Y1SE00_9GAMM</name>
<feature type="region of interest" description="Disordered" evidence="1">
    <location>
        <begin position="231"/>
        <end position="252"/>
    </location>
</feature>
<feature type="chain" id="PRO_5012824412" evidence="2">
    <location>
        <begin position="24"/>
        <end position="486"/>
    </location>
</feature>
<proteinExistence type="predicted"/>
<evidence type="ECO:0000256" key="2">
    <source>
        <dbReference type="SAM" id="SignalP"/>
    </source>
</evidence>
<accession>A0A1Y1SE00</accession>
<feature type="signal peptide" evidence="2">
    <location>
        <begin position="1"/>
        <end position="23"/>
    </location>
</feature>
<dbReference type="RefSeq" id="WP_083561446.1">
    <property type="nucleotide sequence ID" value="NZ_AQQV01000002.1"/>
</dbReference>
<protein>
    <submittedName>
        <fullName evidence="3">Uncharacterized protein</fullName>
    </submittedName>
</protein>
<reference evidence="3 4" key="1">
    <citation type="submission" date="2013-04" db="EMBL/GenBank/DDBJ databases">
        <title>Oceanococcus atlanticus 22II-S10r2 Genome Sequencing.</title>
        <authorList>
            <person name="Lai Q."/>
            <person name="Li G."/>
            <person name="Shao Z."/>
        </authorList>
    </citation>
    <scope>NUCLEOTIDE SEQUENCE [LARGE SCALE GENOMIC DNA]</scope>
    <source>
        <strain evidence="3 4">22II-S10r2</strain>
    </source>
</reference>
<evidence type="ECO:0000313" key="4">
    <source>
        <dbReference type="Proteomes" id="UP000192342"/>
    </source>
</evidence>
<evidence type="ECO:0000313" key="3">
    <source>
        <dbReference type="EMBL" id="ORE87228.1"/>
    </source>
</evidence>
<keyword evidence="2" id="KW-0732">Signal</keyword>
<dbReference type="AlphaFoldDB" id="A0A1Y1SE00"/>
<dbReference type="OrthoDB" id="7614482at2"/>
<dbReference type="EMBL" id="AQQV01000002">
    <property type="protein sequence ID" value="ORE87228.1"/>
    <property type="molecule type" value="Genomic_DNA"/>
</dbReference>
<comment type="caution">
    <text evidence="3">The sequence shown here is derived from an EMBL/GenBank/DDBJ whole genome shotgun (WGS) entry which is preliminary data.</text>
</comment>